<name>A0ACC1KN77_9FUNG</name>
<dbReference type="Proteomes" id="UP001140066">
    <property type="component" value="Unassembled WGS sequence"/>
</dbReference>
<evidence type="ECO:0000313" key="2">
    <source>
        <dbReference type="Proteomes" id="UP001140066"/>
    </source>
</evidence>
<gene>
    <name evidence="1" type="primary">acl1</name>
    <name evidence="1" type="ORF">GGI18_000642</name>
</gene>
<keyword evidence="1" id="KW-0808">Transferase</keyword>
<dbReference type="EC" id="2.3.3.8" evidence="1"/>
<accession>A0ACC1KN77</accession>
<keyword evidence="1" id="KW-0456">Lyase</keyword>
<proteinExistence type="predicted"/>
<keyword evidence="2" id="KW-1185">Reference proteome</keyword>
<reference evidence="1" key="1">
    <citation type="submission" date="2022-07" db="EMBL/GenBank/DDBJ databases">
        <title>Phylogenomic reconstructions and comparative analyses of Kickxellomycotina fungi.</title>
        <authorList>
            <person name="Reynolds N.K."/>
            <person name="Stajich J.E."/>
            <person name="Barry K."/>
            <person name="Grigoriev I.V."/>
            <person name="Crous P."/>
            <person name="Smith M.E."/>
        </authorList>
    </citation>
    <scope>NUCLEOTIDE SEQUENCE</scope>
    <source>
        <strain evidence="1">BCRC 34191</strain>
    </source>
</reference>
<keyword evidence="1" id="KW-0012">Acyltransferase</keyword>
<protein>
    <submittedName>
        <fullName evidence="1">ATP citrate lyase subunit 1</fullName>
        <ecNumber evidence="1">2.3.3.8</ecNumber>
    </submittedName>
</protein>
<comment type="caution">
    <text evidence="1">The sequence shown here is derived from an EMBL/GenBank/DDBJ whole genome shotgun (WGS) entry which is preliminary data.</text>
</comment>
<evidence type="ECO:0000313" key="1">
    <source>
        <dbReference type="EMBL" id="KAJ2792122.1"/>
    </source>
</evidence>
<sequence>MSAKAIREYDGKLLLAHYLQQSPSMAAAQPTAAFAQPQTRLAQVNLSEVSTADASDKISAAVEAALSRAERLNPWLTSTKLVAKPDQLIKRRGKSGLLLLNADWAQVKEWIRERAVKEVAVGEISGVLKTFLVEPFVPHPADVEYYVCIQSHRDGDEILFTHEGGVEIGDVDAKALRLQVPISQPLPDSESIAAKLLADIASPTQRAALATFVERLYAVYVDLNFTYLEINPLVVLETADGGLPQVVYLDLAAKLDQTAEFESGDKWAKARSDAVVYGTTDAGAGPAMDFPAPFGRELSREEAYIQELDAKTGASLKLTILNKEGRIWTMVAGGGASVVYSDAIAALGFAGELANYGEYSGAPSEAQTYEYAKTILDLMTRTQRAEGKVLIIGGGIANFTNVATTFKGIIRALKEYRQALIATNVRVFVRRAGPNWQEGLRAMRELGETLGVEIRVYGPETHVTAIVPLALGQASPAAVGAGFRDSMAKQIPDSTAASSPGTPAAMDVSASVVPPAATPSAAAASAAAASDDKPSWYAPFTANTRAIVYGMQPRAVQGMLDFDFICKRAVPSVACMVYPFGGNHVQKFYWGTKETLLPVFASLSEAASQFPDADVVVNFASCRSVFASTSEMLGLPQIRTVAIIAEGVPERHARKLISLAQTAGVTLIGPATVGGIKPGCFKIGNTGGMMDNIASSKLYRAGSVAYVSKSGGMSNELNNIVARTTDGVYEGVAIGGDRYPGTTFLDHMLRYEADPGCKLLLLLGEVGGAEEYKVAEAVRSGRITKPVVAWCIGTCAGLFTTEVQFGHAGALANSDNETADAKNAAMRAAGIHVPETFEALPALLNRIYGDLVQSGQIVPRAEPEPPKIPIDYAWAQELGLVRKPAAFVSTICDDRGQELLYAGMRISDVFKEDIGIGGVLSLLWFKRRLPAYACKFIEMVLMLTADHGPAVSGAHNTIVTARAGKDLVSALCSGLLTIGDRFGGALDGAADLFSSAYDKGLTPRQFVDSMRKQNKLILGIGHKIKSRTNPDLRVSIITEYAKRHFPTTPILDYARAVESITTAKKDNLILNVDGAIGVLFVDLLRHSGAFSREEADEYARIGTLNGLFVLGRSIGFIGHYLDQKRLKQGLYRHPWDDISYLNPATTQRLGLHNFVLRHDIGRGAFGKVRLAEHVETRRSYALKYISKRLCAEQHSEGNILQERAILEEISHAYVASLRFSFQTTHHVFLVLDLMQGGDLRFHLRREKRFPESVVRLWVAELACALNYLHAIGVVHRDIKPENVLMDCEGHVALTDFNAAIRITKEAPVHCGVAGTTSYMAPELISGGSYAGSVDWWSLGVLMYECVYGHRPYRRKNRDDLKRSIMEDDAVFPVTTDSRVSLDCISAIRGLLHKSPERRLGCGDDGFERLKGHAFFASIDWDALEGRRVGPLFVPETSGFEKSRVSSVPAGNGSEDTVAGGEGGGVLDREFANFNYIEYLTFKAYVEQHGSVTAEAVSQAISTAACGGSGVPHSLLQLRLDGRPLVRSLPGAHMSAVSLVPSQAGSVRRRITGRAVARLKRMNPSMASLNHSLSEQSSDDTLPRPATLLDGEMPPSDVPIDAAAWMAMLPSQRMLATRFCTKMALDKVTASLINRPRPPAAKPPISQGAAKPRSFSVITETPSLPDLQLRVNAMRGRIRHSPSMSGTGKDTMPRLVPIAAQWKAPPTRDGRVERALVRKTNYPQLNSDPVIVAMAEEIAAEGWEVVPKSAAASGTPWRILSPKQSAFEKVAIL</sequence>
<dbReference type="EMBL" id="JANBUK010000052">
    <property type="protein sequence ID" value="KAJ2792122.1"/>
    <property type="molecule type" value="Genomic_DNA"/>
</dbReference>
<organism evidence="1 2">
    <name type="scientific">Coemansia linderi</name>
    <dbReference type="NCBI Taxonomy" id="2663919"/>
    <lineage>
        <taxon>Eukaryota</taxon>
        <taxon>Fungi</taxon>
        <taxon>Fungi incertae sedis</taxon>
        <taxon>Zoopagomycota</taxon>
        <taxon>Kickxellomycotina</taxon>
        <taxon>Kickxellomycetes</taxon>
        <taxon>Kickxellales</taxon>
        <taxon>Kickxellaceae</taxon>
        <taxon>Coemansia</taxon>
    </lineage>
</organism>